<proteinExistence type="predicted"/>
<reference evidence="1 2" key="1">
    <citation type="submission" date="2020-06" db="EMBL/GenBank/DDBJ databases">
        <title>Transcriptomic and genomic resources for Thalictrum thalictroides and T. hernandezii: Facilitating candidate gene discovery in an emerging model plant lineage.</title>
        <authorList>
            <person name="Arias T."/>
            <person name="Riano-Pachon D.M."/>
            <person name="Di Stilio V.S."/>
        </authorList>
    </citation>
    <scope>NUCLEOTIDE SEQUENCE [LARGE SCALE GENOMIC DNA]</scope>
    <source>
        <strain evidence="2">cv. WT478/WT964</strain>
        <tissue evidence="1">Leaves</tissue>
    </source>
</reference>
<protein>
    <submittedName>
        <fullName evidence="1">Uncharacterized protein</fullName>
    </submittedName>
</protein>
<name>A0A7J6W4D4_THATH</name>
<organism evidence="1 2">
    <name type="scientific">Thalictrum thalictroides</name>
    <name type="common">Rue-anemone</name>
    <name type="synonym">Anemone thalictroides</name>
    <dbReference type="NCBI Taxonomy" id="46969"/>
    <lineage>
        <taxon>Eukaryota</taxon>
        <taxon>Viridiplantae</taxon>
        <taxon>Streptophyta</taxon>
        <taxon>Embryophyta</taxon>
        <taxon>Tracheophyta</taxon>
        <taxon>Spermatophyta</taxon>
        <taxon>Magnoliopsida</taxon>
        <taxon>Ranunculales</taxon>
        <taxon>Ranunculaceae</taxon>
        <taxon>Thalictroideae</taxon>
        <taxon>Thalictrum</taxon>
    </lineage>
</organism>
<sequence>MWGLDFPSKRRRIPGRFAREAWPLKTSQMPPTFTALHSIVVTQLVSGEKLGRDSKEVKCCLFLRSGRVGLPSSGSAGESPLTASPNILGREWGEGPENISFNQEIILLKMVGLS</sequence>
<evidence type="ECO:0000313" key="2">
    <source>
        <dbReference type="Proteomes" id="UP000554482"/>
    </source>
</evidence>
<dbReference type="Proteomes" id="UP000554482">
    <property type="component" value="Unassembled WGS sequence"/>
</dbReference>
<dbReference type="EMBL" id="JABWDY010023117">
    <property type="protein sequence ID" value="KAF5191175.1"/>
    <property type="molecule type" value="Genomic_DNA"/>
</dbReference>
<gene>
    <name evidence="1" type="ORF">FRX31_019237</name>
</gene>
<accession>A0A7J6W4D4</accession>
<keyword evidence="2" id="KW-1185">Reference proteome</keyword>
<comment type="caution">
    <text evidence="1">The sequence shown here is derived from an EMBL/GenBank/DDBJ whole genome shotgun (WGS) entry which is preliminary data.</text>
</comment>
<evidence type="ECO:0000313" key="1">
    <source>
        <dbReference type="EMBL" id="KAF5191175.1"/>
    </source>
</evidence>
<dbReference type="AlphaFoldDB" id="A0A7J6W4D4"/>